<sequence length="415" mass="44648">QKVLSSANRTFSSGGGGGGGSYSGGYSGGYGGGAGFGGGGGGGGGVGFGGGFGGGAGFGGGGDDMQISTNEKATMQNLNDRLATYLEKVRNLEKANAELELKIRQFLEGKTSPDARDYSAYYATIADLQGKIQDATRINGGIYLAIDNAKLAADDFRTKYENELAMRQSVEADIAGLKRMLDELTMTRSDLEMQIEGLKEELIFLKKNHEEEMLAMRGQVGGQVNVEVDSKPQVDLSAIMAEIREQYEAAAAKNQKELQAWFQTKTEEISKEVGTTEQTLQSSKSEISELRRTLQGLEIELQSHSKSALEGTLAETEGRYSMQLSGMQNTVTSLEEQLTMLRSSIEQQTQEYNMLLDIKTRLEMEIAEYRRLLDGEGSGGSSSSSSSSKTVKYVVVQEEIVDGKVVSSSTSTTSK</sequence>
<dbReference type="GO" id="GO:0005198">
    <property type="term" value="F:structural molecule activity"/>
    <property type="evidence" value="ECO:0007669"/>
    <property type="project" value="InterPro"/>
</dbReference>
<dbReference type="PANTHER" id="PTHR23239:SF367">
    <property type="entry name" value="KERATIN 15-RELATED"/>
    <property type="match status" value="1"/>
</dbReference>
<dbReference type="InterPro" id="IPR039008">
    <property type="entry name" value="IF_rod_dom"/>
</dbReference>
<evidence type="ECO:0000259" key="5">
    <source>
        <dbReference type="PROSITE" id="PS51842"/>
    </source>
</evidence>
<dbReference type="FunFam" id="1.20.5.1160:FF:000002">
    <property type="entry name" value="Type I keratin 10"/>
    <property type="match status" value="1"/>
</dbReference>
<feature type="coiled-coil region" evidence="4">
    <location>
        <begin position="331"/>
        <end position="365"/>
    </location>
</feature>
<accession>A0A8C6TU92</accession>
<dbReference type="Gene3D" id="1.20.5.500">
    <property type="entry name" value="Single helix bin"/>
    <property type="match status" value="1"/>
</dbReference>
<keyword evidence="2" id="KW-0403">Intermediate filament</keyword>
<evidence type="ECO:0000313" key="7">
    <source>
        <dbReference type="Proteomes" id="UP000694523"/>
    </source>
</evidence>
<feature type="coiled-coil region" evidence="4">
    <location>
        <begin position="75"/>
        <end position="109"/>
    </location>
</feature>
<dbReference type="Ensembl" id="ENSNMLT00000026140.1">
    <property type="protein sequence ID" value="ENSNMLP00000023360.1"/>
    <property type="gene ID" value="ENSNMLG00000014717.1"/>
</dbReference>
<proteinExistence type="predicted"/>
<evidence type="ECO:0000313" key="6">
    <source>
        <dbReference type="Ensembl" id="ENSNMLP00000023360.1"/>
    </source>
</evidence>
<dbReference type="AlphaFoldDB" id="A0A8C6TU92"/>
<dbReference type="FunFam" id="1.20.5.170:FF:000002">
    <property type="entry name" value="Type I keratin KA11"/>
    <property type="match status" value="1"/>
</dbReference>
<name>A0A8C6TU92_9GOBI</name>
<dbReference type="Proteomes" id="UP000694523">
    <property type="component" value="Unplaced"/>
</dbReference>
<dbReference type="PRINTS" id="PR01248">
    <property type="entry name" value="TYPE1KERATIN"/>
</dbReference>
<dbReference type="SUPFAM" id="SSF64593">
    <property type="entry name" value="Intermediate filament protein, coiled coil region"/>
    <property type="match status" value="2"/>
</dbReference>
<dbReference type="Pfam" id="PF00038">
    <property type="entry name" value="Filament"/>
    <property type="match status" value="1"/>
</dbReference>
<feature type="coiled-coil region" evidence="4">
    <location>
        <begin position="240"/>
        <end position="307"/>
    </location>
</feature>
<evidence type="ECO:0000256" key="2">
    <source>
        <dbReference type="ARBA" id="ARBA00022754"/>
    </source>
</evidence>
<keyword evidence="3 4" id="KW-0175">Coiled coil</keyword>
<dbReference type="GO" id="GO:0005882">
    <property type="term" value="C:intermediate filament"/>
    <property type="evidence" value="ECO:0007669"/>
    <property type="project" value="UniProtKB-KW"/>
</dbReference>
<keyword evidence="1" id="KW-0416">Keratin</keyword>
<dbReference type="Gene3D" id="1.20.5.1160">
    <property type="entry name" value="Vasodilator-stimulated phosphoprotein"/>
    <property type="match status" value="1"/>
</dbReference>
<dbReference type="PANTHER" id="PTHR23239">
    <property type="entry name" value="INTERMEDIATE FILAMENT"/>
    <property type="match status" value="1"/>
</dbReference>
<feature type="domain" description="IF rod" evidence="5">
    <location>
        <begin position="71"/>
        <end position="380"/>
    </location>
</feature>
<dbReference type="PROSITE" id="PS51842">
    <property type="entry name" value="IF_ROD_2"/>
    <property type="match status" value="1"/>
</dbReference>
<dbReference type="SMART" id="SM01391">
    <property type="entry name" value="Filament"/>
    <property type="match status" value="1"/>
</dbReference>
<organism evidence="6 7">
    <name type="scientific">Neogobius melanostomus</name>
    <name type="common">round goby</name>
    <dbReference type="NCBI Taxonomy" id="47308"/>
    <lineage>
        <taxon>Eukaryota</taxon>
        <taxon>Metazoa</taxon>
        <taxon>Chordata</taxon>
        <taxon>Craniata</taxon>
        <taxon>Vertebrata</taxon>
        <taxon>Euteleostomi</taxon>
        <taxon>Actinopterygii</taxon>
        <taxon>Neopterygii</taxon>
        <taxon>Teleostei</taxon>
        <taxon>Neoteleostei</taxon>
        <taxon>Acanthomorphata</taxon>
        <taxon>Gobiaria</taxon>
        <taxon>Gobiiformes</taxon>
        <taxon>Gobioidei</taxon>
        <taxon>Gobiidae</taxon>
        <taxon>Benthophilinae</taxon>
        <taxon>Neogobiini</taxon>
        <taxon>Neogobius</taxon>
    </lineage>
</organism>
<evidence type="ECO:0000256" key="3">
    <source>
        <dbReference type="ARBA" id="ARBA00023054"/>
    </source>
</evidence>
<evidence type="ECO:0000256" key="1">
    <source>
        <dbReference type="ARBA" id="ARBA00022744"/>
    </source>
</evidence>
<protein>
    <submittedName>
        <fullName evidence="6">Keratin 15</fullName>
    </submittedName>
</protein>
<dbReference type="FunFam" id="1.20.5.500:FF:000001">
    <property type="entry name" value="Type II keratin 23"/>
    <property type="match status" value="1"/>
</dbReference>
<dbReference type="Gene3D" id="1.20.5.170">
    <property type="match status" value="1"/>
</dbReference>
<evidence type="ECO:0000256" key="4">
    <source>
        <dbReference type="SAM" id="Coils"/>
    </source>
</evidence>
<dbReference type="InterPro" id="IPR002957">
    <property type="entry name" value="Keratin_I"/>
</dbReference>
<keyword evidence="7" id="KW-1185">Reference proteome</keyword>
<feature type="coiled-coil region" evidence="4">
    <location>
        <begin position="167"/>
        <end position="215"/>
    </location>
</feature>
<reference evidence="6" key="2">
    <citation type="submission" date="2025-09" db="UniProtKB">
        <authorList>
            <consortium name="Ensembl"/>
        </authorList>
    </citation>
    <scope>IDENTIFICATION</scope>
</reference>
<reference evidence="6" key="1">
    <citation type="submission" date="2025-08" db="UniProtKB">
        <authorList>
            <consortium name="Ensembl"/>
        </authorList>
    </citation>
    <scope>IDENTIFICATION</scope>
</reference>